<keyword evidence="2" id="KW-1185">Reference proteome</keyword>
<sequence>MFEVRNLSSYELTPAECQVLSRGLNFNQAKQPDTRKVVCAVENAIGLLGESERDEVRTRAVGILSRIRKSGCQQVLSEDEEKAIKALHKNKKIAVLPADKGDVTVVLDRSTYESKMTEIVGDCTTYAKINKDPTSKVQTGLQKTLSSIFQTLPASAKKVKLPAAVHQWFCSSDIRFTEDSQKRNASKTHSRFH</sequence>
<evidence type="ECO:0000313" key="2">
    <source>
        <dbReference type="Proteomes" id="UP000821866"/>
    </source>
</evidence>
<comment type="caution">
    <text evidence="1">The sequence shown here is derived from an EMBL/GenBank/DDBJ whole genome shotgun (WGS) entry which is preliminary data.</text>
</comment>
<proteinExistence type="predicted"/>
<dbReference type="Proteomes" id="UP000821866">
    <property type="component" value="Chromosome 1"/>
</dbReference>
<protein>
    <submittedName>
        <fullName evidence="1">Uncharacterized protein</fullName>
    </submittedName>
</protein>
<accession>A0A9J6EXU3</accession>
<dbReference type="EMBL" id="JABSTU010000001">
    <property type="protein sequence ID" value="KAH8038981.1"/>
    <property type="molecule type" value="Genomic_DNA"/>
</dbReference>
<reference evidence="1" key="1">
    <citation type="journal article" date="2020" name="Cell">
        <title>Large-Scale Comparative Analyses of Tick Genomes Elucidate Their Genetic Diversity and Vector Capacities.</title>
        <authorList>
            <consortium name="Tick Genome and Microbiome Consortium (TIGMIC)"/>
            <person name="Jia N."/>
            <person name="Wang J."/>
            <person name="Shi W."/>
            <person name="Du L."/>
            <person name="Sun Y."/>
            <person name="Zhan W."/>
            <person name="Jiang J.F."/>
            <person name="Wang Q."/>
            <person name="Zhang B."/>
            <person name="Ji P."/>
            <person name="Bell-Sakyi L."/>
            <person name="Cui X.M."/>
            <person name="Yuan T.T."/>
            <person name="Jiang B.G."/>
            <person name="Yang W.F."/>
            <person name="Lam T.T."/>
            <person name="Chang Q.C."/>
            <person name="Ding S.J."/>
            <person name="Wang X.J."/>
            <person name="Zhu J.G."/>
            <person name="Ruan X.D."/>
            <person name="Zhao L."/>
            <person name="Wei J.T."/>
            <person name="Ye R.Z."/>
            <person name="Que T.C."/>
            <person name="Du C.H."/>
            <person name="Zhou Y.H."/>
            <person name="Cheng J.X."/>
            <person name="Dai P.F."/>
            <person name="Guo W.B."/>
            <person name="Han X.H."/>
            <person name="Huang E.J."/>
            <person name="Li L.F."/>
            <person name="Wei W."/>
            <person name="Gao Y.C."/>
            <person name="Liu J.Z."/>
            <person name="Shao H.Z."/>
            <person name="Wang X."/>
            <person name="Wang C.C."/>
            <person name="Yang T.C."/>
            <person name="Huo Q.B."/>
            <person name="Li W."/>
            <person name="Chen H.Y."/>
            <person name="Chen S.E."/>
            <person name="Zhou L.G."/>
            <person name="Ni X.B."/>
            <person name="Tian J.H."/>
            <person name="Sheng Y."/>
            <person name="Liu T."/>
            <person name="Pan Y.S."/>
            <person name="Xia L.Y."/>
            <person name="Li J."/>
            <person name="Zhao F."/>
            <person name="Cao W.C."/>
        </authorList>
    </citation>
    <scope>NUCLEOTIDE SEQUENCE</scope>
    <source>
        <strain evidence="1">Rmic-2018</strain>
    </source>
</reference>
<organism evidence="1 2">
    <name type="scientific">Rhipicephalus microplus</name>
    <name type="common">Cattle tick</name>
    <name type="synonym">Boophilus microplus</name>
    <dbReference type="NCBI Taxonomy" id="6941"/>
    <lineage>
        <taxon>Eukaryota</taxon>
        <taxon>Metazoa</taxon>
        <taxon>Ecdysozoa</taxon>
        <taxon>Arthropoda</taxon>
        <taxon>Chelicerata</taxon>
        <taxon>Arachnida</taxon>
        <taxon>Acari</taxon>
        <taxon>Parasitiformes</taxon>
        <taxon>Ixodida</taxon>
        <taxon>Ixodoidea</taxon>
        <taxon>Ixodidae</taxon>
        <taxon>Rhipicephalinae</taxon>
        <taxon>Rhipicephalus</taxon>
        <taxon>Boophilus</taxon>
    </lineage>
</organism>
<reference evidence="1" key="2">
    <citation type="submission" date="2021-09" db="EMBL/GenBank/DDBJ databases">
        <authorList>
            <person name="Jia N."/>
            <person name="Wang J."/>
            <person name="Shi W."/>
            <person name="Du L."/>
            <person name="Sun Y."/>
            <person name="Zhan W."/>
            <person name="Jiang J."/>
            <person name="Wang Q."/>
            <person name="Zhang B."/>
            <person name="Ji P."/>
            <person name="Sakyi L.B."/>
            <person name="Cui X."/>
            <person name="Yuan T."/>
            <person name="Jiang B."/>
            <person name="Yang W."/>
            <person name="Lam T.T.-Y."/>
            <person name="Chang Q."/>
            <person name="Ding S."/>
            <person name="Wang X."/>
            <person name="Zhu J."/>
            <person name="Ruan X."/>
            <person name="Zhao L."/>
            <person name="Wei J."/>
            <person name="Que T."/>
            <person name="Du C."/>
            <person name="Cheng J."/>
            <person name="Dai P."/>
            <person name="Han X."/>
            <person name="Huang E."/>
            <person name="Gao Y."/>
            <person name="Liu J."/>
            <person name="Shao H."/>
            <person name="Ye R."/>
            <person name="Li L."/>
            <person name="Wei W."/>
            <person name="Wang X."/>
            <person name="Wang C."/>
            <person name="Huo Q."/>
            <person name="Li W."/>
            <person name="Guo W."/>
            <person name="Chen H."/>
            <person name="Chen S."/>
            <person name="Zhou L."/>
            <person name="Zhou L."/>
            <person name="Ni X."/>
            <person name="Tian J."/>
            <person name="Zhou Y."/>
            <person name="Sheng Y."/>
            <person name="Liu T."/>
            <person name="Pan Y."/>
            <person name="Xia L."/>
            <person name="Li J."/>
            <person name="Zhao F."/>
            <person name="Cao W."/>
        </authorList>
    </citation>
    <scope>NUCLEOTIDE SEQUENCE</scope>
    <source>
        <strain evidence="1">Rmic-2018</strain>
        <tissue evidence="1">Larvae</tissue>
    </source>
</reference>
<evidence type="ECO:0000313" key="1">
    <source>
        <dbReference type="EMBL" id="KAH8038981.1"/>
    </source>
</evidence>
<gene>
    <name evidence="1" type="ORF">HPB51_004269</name>
</gene>
<name>A0A9J6EXU3_RHIMP</name>
<dbReference type="AlphaFoldDB" id="A0A9J6EXU3"/>